<evidence type="ECO:0000256" key="6">
    <source>
        <dbReference type="PROSITE-ProRule" id="PRU01023"/>
    </source>
</evidence>
<keyword evidence="9" id="KW-1185">Reference proteome</keyword>
<dbReference type="Gene3D" id="2.30.130.10">
    <property type="entry name" value="PUA domain"/>
    <property type="match status" value="1"/>
</dbReference>
<accession>A0A2H5PI30</accession>
<feature type="active site" description="Nucleophile" evidence="6">
    <location>
        <position position="499"/>
    </location>
</feature>
<evidence type="ECO:0000256" key="2">
    <source>
        <dbReference type="ARBA" id="ARBA00022603"/>
    </source>
</evidence>
<comment type="similarity">
    <text evidence="1 6">Belongs to the class I-like SAM-binding methyltransferase superfamily. RsmB/NOP family.</text>
</comment>
<dbReference type="PRINTS" id="PR02008">
    <property type="entry name" value="RCMTFAMILY"/>
</dbReference>
<dbReference type="SUPFAM" id="SSF53335">
    <property type="entry name" value="S-adenosyl-L-methionine-dependent methyltransferases"/>
    <property type="match status" value="1"/>
</dbReference>
<dbReference type="PANTHER" id="PTHR22807">
    <property type="entry name" value="NOP2 YEAST -RELATED NOL1/NOP2/FMU SUN DOMAIN-CONTAINING"/>
    <property type="match status" value="1"/>
</dbReference>
<feature type="binding site" evidence="6">
    <location>
        <position position="448"/>
    </location>
    <ligand>
        <name>S-adenosyl-L-methionine</name>
        <dbReference type="ChEBI" id="CHEBI:59789"/>
    </ligand>
</feature>
<dbReference type="PROSITE" id="PS51686">
    <property type="entry name" value="SAM_MT_RSMB_NOP"/>
    <property type="match status" value="1"/>
</dbReference>
<dbReference type="GO" id="GO:0001510">
    <property type="term" value="P:RNA methylation"/>
    <property type="evidence" value="ECO:0007669"/>
    <property type="project" value="InterPro"/>
</dbReference>
<comment type="caution">
    <text evidence="8">The sequence shown here is derived from an EMBL/GenBank/DDBJ whole genome shotgun (WGS) entry which is preliminary data.</text>
</comment>
<dbReference type="Pfam" id="PF01472">
    <property type="entry name" value="PUA"/>
    <property type="match status" value="1"/>
</dbReference>
<dbReference type="PROSITE" id="PS50890">
    <property type="entry name" value="PUA"/>
    <property type="match status" value="1"/>
</dbReference>
<dbReference type="PROSITE" id="PS01153">
    <property type="entry name" value="NOL1_NOP2_SUN"/>
    <property type="match status" value="1"/>
</dbReference>
<feature type="domain" description="SAM-dependent MTase RsmB/NOP-type" evidence="7">
    <location>
        <begin position="192"/>
        <end position="579"/>
    </location>
</feature>
<organism evidence="8 9">
    <name type="scientific">Citrus unshiu</name>
    <name type="common">Satsuma mandarin</name>
    <name type="synonym">Citrus nobilis var. unshiu</name>
    <dbReference type="NCBI Taxonomy" id="55188"/>
    <lineage>
        <taxon>Eukaryota</taxon>
        <taxon>Viridiplantae</taxon>
        <taxon>Streptophyta</taxon>
        <taxon>Embryophyta</taxon>
        <taxon>Tracheophyta</taxon>
        <taxon>Spermatophyta</taxon>
        <taxon>Magnoliopsida</taxon>
        <taxon>eudicotyledons</taxon>
        <taxon>Gunneridae</taxon>
        <taxon>Pentapetalae</taxon>
        <taxon>rosids</taxon>
        <taxon>malvids</taxon>
        <taxon>Sapindales</taxon>
        <taxon>Rutaceae</taxon>
        <taxon>Aurantioideae</taxon>
        <taxon>Citrus</taxon>
    </lineage>
</organism>
<evidence type="ECO:0000259" key="7">
    <source>
        <dbReference type="PROSITE" id="PS51686"/>
    </source>
</evidence>
<dbReference type="InterPro" id="IPR018314">
    <property type="entry name" value="RsmB/NOL1/NOP2-like_CS"/>
</dbReference>
<dbReference type="InterPro" id="IPR015947">
    <property type="entry name" value="PUA-like_sf"/>
</dbReference>
<keyword evidence="2 6" id="KW-0489">Methyltransferase</keyword>
<feature type="binding site" evidence="6">
    <location>
        <begin position="285"/>
        <end position="291"/>
    </location>
    <ligand>
        <name>S-adenosyl-L-methionine</name>
        <dbReference type="ChEBI" id="CHEBI:59789"/>
    </ligand>
</feature>
<dbReference type="InterPro" id="IPR001678">
    <property type="entry name" value="MeTrfase_RsmB-F_NOP2_dom"/>
</dbReference>
<dbReference type="InterPro" id="IPR002478">
    <property type="entry name" value="PUA"/>
</dbReference>
<dbReference type="GO" id="GO:0008173">
    <property type="term" value="F:RNA methyltransferase activity"/>
    <property type="evidence" value="ECO:0007669"/>
    <property type="project" value="InterPro"/>
</dbReference>
<dbReference type="Pfam" id="PF01189">
    <property type="entry name" value="Methyltr_RsmB-F"/>
    <property type="match status" value="2"/>
</dbReference>
<keyword evidence="4 6" id="KW-0949">S-adenosyl-L-methionine</keyword>
<dbReference type="Gene3D" id="3.40.50.150">
    <property type="entry name" value="Vaccinia Virus protein VP39"/>
    <property type="match status" value="2"/>
</dbReference>
<gene>
    <name evidence="8" type="ORF">CUMW_138670</name>
</gene>
<feature type="binding site" evidence="6">
    <location>
        <position position="336"/>
    </location>
    <ligand>
        <name>S-adenosyl-L-methionine</name>
        <dbReference type="ChEBI" id="CHEBI:59789"/>
    </ligand>
</feature>
<dbReference type="Proteomes" id="UP000236630">
    <property type="component" value="Unassembled WGS sequence"/>
</dbReference>
<evidence type="ECO:0000313" key="8">
    <source>
        <dbReference type="EMBL" id="GAY52011.1"/>
    </source>
</evidence>
<dbReference type="GO" id="GO:0003723">
    <property type="term" value="F:RNA binding"/>
    <property type="evidence" value="ECO:0007669"/>
    <property type="project" value="UniProtKB-UniRule"/>
</dbReference>
<protein>
    <recommendedName>
        <fullName evidence="7">SAM-dependent MTase RsmB/NOP-type domain-containing protein</fullName>
    </recommendedName>
</protein>
<evidence type="ECO:0000256" key="5">
    <source>
        <dbReference type="ARBA" id="ARBA00022884"/>
    </source>
</evidence>
<dbReference type="EMBL" id="BDQV01000076">
    <property type="protein sequence ID" value="GAY52011.1"/>
    <property type="molecule type" value="Genomic_DNA"/>
</dbReference>
<dbReference type="InterPro" id="IPR029063">
    <property type="entry name" value="SAM-dependent_MTases_sf"/>
</dbReference>
<keyword evidence="5 6" id="KW-0694">RNA-binding</keyword>
<keyword evidence="3 6" id="KW-0808">Transferase</keyword>
<proteinExistence type="inferred from homology"/>
<feature type="binding site" evidence="6">
    <location>
        <position position="309"/>
    </location>
    <ligand>
        <name>S-adenosyl-L-methionine</name>
        <dbReference type="ChEBI" id="CHEBI:59789"/>
    </ligand>
</feature>
<evidence type="ECO:0000256" key="1">
    <source>
        <dbReference type="ARBA" id="ARBA00007494"/>
    </source>
</evidence>
<reference evidence="8 9" key="1">
    <citation type="journal article" date="2017" name="Front. Genet.">
        <title>Draft sequencing of the heterozygous diploid genome of Satsuma (Citrus unshiu Marc.) using a hybrid assembly approach.</title>
        <authorList>
            <person name="Shimizu T."/>
            <person name="Tanizawa Y."/>
            <person name="Mochizuki T."/>
            <person name="Nagasaki H."/>
            <person name="Yoshioka T."/>
            <person name="Toyoda A."/>
            <person name="Fujiyama A."/>
            <person name="Kaminuma E."/>
            <person name="Nakamura Y."/>
        </authorList>
    </citation>
    <scope>NUCLEOTIDE SEQUENCE [LARGE SCALE GENOMIC DNA]</scope>
    <source>
        <strain evidence="9">cv. Miyagawa wase</strain>
    </source>
</reference>
<evidence type="ECO:0000256" key="3">
    <source>
        <dbReference type="ARBA" id="ARBA00022679"/>
    </source>
</evidence>
<dbReference type="SUPFAM" id="SSF88697">
    <property type="entry name" value="PUA domain-like"/>
    <property type="match status" value="1"/>
</dbReference>
<dbReference type="InterPro" id="IPR023267">
    <property type="entry name" value="RCMT"/>
</dbReference>
<evidence type="ECO:0000256" key="4">
    <source>
        <dbReference type="ARBA" id="ARBA00022691"/>
    </source>
</evidence>
<name>A0A2H5PI30_CITUN</name>
<dbReference type="PANTHER" id="PTHR22807:SF34">
    <property type="entry name" value="TRNA (CYTOSINE(72)-C(5))-METHYLTRANSFERASE NSUN6"/>
    <property type="match status" value="1"/>
</dbReference>
<dbReference type="InterPro" id="IPR036974">
    <property type="entry name" value="PUA_sf"/>
</dbReference>
<dbReference type="SMART" id="SM00359">
    <property type="entry name" value="PUA"/>
    <property type="match status" value="1"/>
</dbReference>
<dbReference type="InterPro" id="IPR049560">
    <property type="entry name" value="MeTrfase_RsmB-F_NOP2_cat"/>
</dbReference>
<dbReference type="CDD" id="cd21150">
    <property type="entry name" value="PUA_NSun6-like"/>
    <property type="match status" value="1"/>
</dbReference>
<evidence type="ECO:0000313" key="9">
    <source>
        <dbReference type="Proteomes" id="UP000236630"/>
    </source>
</evidence>
<sequence>MKKARDCLCLCLLKTFRRSFLTLQNPTPKMDLSGRYSYSPLLRWNPQVEEYFIRAYGADHFSRISKALTRPSCYSCIRVNTLKTTTDDVIQKLLAIIQNSGSSEADVASSVKGRLQNGTISESQIPGLEYVVFVKGSGPHTIDYGYEPDKPPKEVIVSRKCAEAVLRGAQVYVPGVMACSSHVEKGDVVAVSVAVEQPTLDGGWGLDPYYFERSGLYIGQGTAMMSRAGIFRASEGIAVDMHNRIFQLLSFYDVLEGEIFLQNLPSIVTAHALDPQKGERILDMCAAPGGKTTAIASLLRDEGEVVAVDRSHNKVMDIQKLAAEMGLKCITTYKLDALKAVRRKNESNDEPNMCNSKDNNYITSQTSDSMKLHKEVPSIAAEGLNGDKSCKEKVSNEKGVERTYVSKADTRKNMRRMRNGPGRNQCLGGRAENSKGFSPNSFDRVLLDAPCSALGLRPRLFAAEETIQSLRNHGKYQRRMFDQAVQLVRPGGIIVYSTCTINPGENEALVRYALDRYKFLSLAPQHPRIGGPGLVGRYEFPDGYVEEWLKPGEEELVQRFDPSSPLDTIGFFIAKFTVGPA</sequence>
<dbReference type="STRING" id="55188.A0A2H5PI30"/>
<dbReference type="AlphaFoldDB" id="A0A2H5PI30"/>